<evidence type="ECO:0000313" key="2">
    <source>
        <dbReference type="Proteomes" id="UP000235554"/>
    </source>
</evidence>
<name>A0A855IUY3_9VIBR</name>
<accession>A0A855IUY3</accession>
<sequence length="147" mass="16788">MHIDKNYLLELFVAFEENDKPHLNVFDLIARGIKVYINNEKHECRLDSKFIFHIQLLVEEDLIVAHDLKPFETMEGIGILHDEFGDAYDIDLNSKMLWLTTKGHKRLEDLTQSEIGDSLIDEVKKSPAKALATGVTETVKLAIKGLL</sequence>
<evidence type="ECO:0008006" key="3">
    <source>
        <dbReference type="Google" id="ProtNLM"/>
    </source>
</evidence>
<dbReference type="RefSeq" id="WP_016800137.1">
    <property type="nucleotide sequence ID" value="NZ_MCZJ01000007.1"/>
</dbReference>
<dbReference type="Proteomes" id="UP000235554">
    <property type="component" value="Unassembled WGS sequence"/>
</dbReference>
<organism evidence="1 2">
    <name type="scientific">Vibrio lentus</name>
    <dbReference type="NCBI Taxonomy" id="136468"/>
    <lineage>
        <taxon>Bacteria</taxon>
        <taxon>Pseudomonadati</taxon>
        <taxon>Pseudomonadota</taxon>
        <taxon>Gammaproteobacteria</taxon>
        <taxon>Vibrionales</taxon>
        <taxon>Vibrionaceae</taxon>
        <taxon>Vibrio</taxon>
    </lineage>
</organism>
<evidence type="ECO:0000313" key="1">
    <source>
        <dbReference type="EMBL" id="PMM61625.1"/>
    </source>
</evidence>
<protein>
    <recommendedName>
        <fullName evidence="3">DUF2513 domain-containing protein</fullName>
    </recommendedName>
</protein>
<dbReference type="AlphaFoldDB" id="A0A855IUY3"/>
<reference evidence="2" key="1">
    <citation type="submission" date="2016-07" db="EMBL/GenBank/DDBJ databases">
        <title>Nontailed viruses are major unrecognized killers of bacteria in the ocean.</title>
        <authorList>
            <person name="Kauffman K."/>
            <person name="Hussain F."/>
            <person name="Yang J."/>
            <person name="Arevalo P."/>
            <person name="Brown J."/>
            <person name="Cutler M."/>
            <person name="Kelly L."/>
            <person name="Polz M.F."/>
        </authorList>
    </citation>
    <scope>NUCLEOTIDE SEQUENCE [LARGE SCALE GENOMIC DNA]</scope>
    <source>
        <strain evidence="2">10N.261.48.A1</strain>
    </source>
</reference>
<comment type="caution">
    <text evidence="1">The sequence shown here is derived from an EMBL/GenBank/DDBJ whole genome shotgun (WGS) entry which is preliminary data.</text>
</comment>
<dbReference type="EMBL" id="MCZJ01000007">
    <property type="protein sequence ID" value="PMM61625.1"/>
    <property type="molecule type" value="Genomic_DNA"/>
</dbReference>
<gene>
    <name evidence="1" type="ORF">BCT50_17600</name>
</gene>
<proteinExistence type="predicted"/>